<dbReference type="InterPro" id="IPR016047">
    <property type="entry name" value="M23ase_b-sheet_dom"/>
</dbReference>
<dbReference type="Pfam" id="PF01551">
    <property type="entry name" value="Peptidase_M23"/>
    <property type="match status" value="1"/>
</dbReference>
<accession>A0A3L6ZV72</accession>
<organism evidence="2 3">
    <name type="scientific">Mycetocola tolaasinivorans</name>
    <dbReference type="NCBI Taxonomy" id="76635"/>
    <lineage>
        <taxon>Bacteria</taxon>
        <taxon>Bacillati</taxon>
        <taxon>Actinomycetota</taxon>
        <taxon>Actinomycetes</taxon>
        <taxon>Micrococcales</taxon>
        <taxon>Microbacteriaceae</taxon>
        <taxon>Mycetocola</taxon>
    </lineage>
</organism>
<dbReference type="PANTHER" id="PTHR21666">
    <property type="entry name" value="PEPTIDASE-RELATED"/>
    <property type="match status" value="1"/>
</dbReference>
<dbReference type="PANTHER" id="PTHR21666:SF270">
    <property type="entry name" value="MUREIN HYDROLASE ACTIVATOR ENVC"/>
    <property type="match status" value="1"/>
</dbReference>
<evidence type="ECO:0000313" key="3">
    <source>
        <dbReference type="Proteomes" id="UP000272503"/>
    </source>
</evidence>
<dbReference type="CDD" id="cd12797">
    <property type="entry name" value="M23_peptidase"/>
    <property type="match status" value="1"/>
</dbReference>
<dbReference type="Proteomes" id="UP000272503">
    <property type="component" value="Unassembled WGS sequence"/>
</dbReference>
<dbReference type="EMBL" id="RCUX01000020">
    <property type="protein sequence ID" value="RLP71886.1"/>
    <property type="molecule type" value="Genomic_DNA"/>
</dbReference>
<dbReference type="InterPro" id="IPR011055">
    <property type="entry name" value="Dup_hybrid_motif"/>
</dbReference>
<keyword evidence="3" id="KW-1185">Reference proteome</keyword>
<dbReference type="SUPFAM" id="SSF51261">
    <property type="entry name" value="Duplicated hybrid motif"/>
    <property type="match status" value="1"/>
</dbReference>
<dbReference type="AlphaFoldDB" id="A0A3L6ZV72"/>
<dbReference type="RefSeq" id="WP_121649871.1">
    <property type="nucleotide sequence ID" value="NZ_RCUX01000020.1"/>
</dbReference>
<sequence>MRPVDLTYPFTGRWLVRNSPASRVPSHGTALFATSHAIDFVPVRSGRNSARFSLRSLFLPEPATRFPGFGRAILSPVAGTVVSVHDGEDDHDAYRGFRSLGYAISQRRRASEGWHALTGNHVMIRSAGGVIALCHLRRGSITVGVGQLVETGDHLAECGNSGNSTEAHLHLQAMDSADPLSARALPFSFNGLVPRTGAVVEVP</sequence>
<dbReference type="GO" id="GO:0004222">
    <property type="term" value="F:metalloendopeptidase activity"/>
    <property type="evidence" value="ECO:0007669"/>
    <property type="project" value="TreeGrafter"/>
</dbReference>
<protein>
    <submittedName>
        <fullName evidence="2">M23 family metallopeptidase</fullName>
    </submittedName>
</protein>
<gene>
    <name evidence="2" type="ORF">D9V32_15770</name>
</gene>
<feature type="domain" description="M23ase beta-sheet core" evidence="1">
    <location>
        <begin position="112"/>
        <end position="179"/>
    </location>
</feature>
<evidence type="ECO:0000259" key="1">
    <source>
        <dbReference type="Pfam" id="PF01551"/>
    </source>
</evidence>
<comment type="caution">
    <text evidence="2">The sequence shown here is derived from an EMBL/GenBank/DDBJ whole genome shotgun (WGS) entry which is preliminary data.</text>
</comment>
<dbReference type="Gene3D" id="2.70.70.10">
    <property type="entry name" value="Glucose Permease (Domain IIA)"/>
    <property type="match status" value="1"/>
</dbReference>
<proteinExistence type="predicted"/>
<name>A0A3L6ZV72_9MICO</name>
<dbReference type="InterPro" id="IPR050570">
    <property type="entry name" value="Cell_wall_metabolism_enzyme"/>
</dbReference>
<dbReference type="OrthoDB" id="9809488at2"/>
<evidence type="ECO:0000313" key="2">
    <source>
        <dbReference type="EMBL" id="RLP71886.1"/>
    </source>
</evidence>
<reference evidence="2 3" key="1">
    <citation type="submission" date="2018-10" db="EMBL/GenBank/DDBJ databases">
        <authorList>
            <person name="Li J."/>
        </authorList>
    </citation>
    <scope>NUCLEOTIDE SEQUENCE [LARGE SCALE GENOMIC DNA]</scope>
    <source>
        <strain evidence="2 3">IF 016277</strain>
    </source>
</reference>